<dbReference type="OrthoDB" id="9781305at2"/>
<evidence type="ECO:0000313" key="18">
    <source>
        <dbReference type="Proteomes" id="UP000243807"/>
    </source>
</evidence>
<feature type="binding site" evidence="16">
    <location>
        <begin position="6"/>
        <end position="13"/>
    </location>
    <ligand>
        <name>ATP</name>
        <dbReference type="ChEBI" id="CHEBI:30616"/>
    </ligand>
</feature>
<evidence type="ECO:0000256" key="1">
    <source>
        <dbReference type="ARBA" id="ARBA00001206"/>
    </source>
</evidence>
<comment type="subcellular location">
    <subcellularLocation>
        <location evidence="3 16">Cytoplasm</location>
    </subcellularLocation>
</comment>
<dbReference type="HAMAP" id="MF_01274">
    <property type="entry name" value="Pantothen_kinase_3"/>
    <property type="match status" value="1"/>
</dbReference>
<dbReference type="AlphaFoldDB" id="A0A1P8UIR7"/>
<comment type="subunit">
    <text evidence="5 16">Homodimer.</text>
</comment>
<evidence type="ECO:0000256" key="5">
    <source>
        <dbReference type="ARBA" id="ARBA00011738"/>
    </source>
</evidence>
<dbReference type="GO" id="GO:0004594">
    <property type="term" value="F:pantothenate kinase activity"/>
    <property type="evidence" value="ECO:0007669"/>
    <property type="project" value="UniProtKB-UniRule"/>
</dbReference>
<keyword evidence="12 16" id="KW-0630">Potassium</keyword>
<dbReference type="GO" id="GO:0005737">
    <property type="term" value="C:cytoplasm"/>
    <property type="evidence" value="ECO:0007669"/>
    <property type="project" value="UniProtKB-SubCell"/>
</dbReference>
<dbReference type="Proteomes" id="UP000243807">
    <property type="component" value="Chromosome"/>
</dbReference>
<dbReference type="CDD" id="cd24015">
    <property type="entry name" value="ASKHA_NBD_PanK-III"/>
    <property type="match status" value="1"/>
</dbReference>
<dbReference type="InterPro" id="IPR043129">
    <property type="entry name" value="ATPase_NBD"/>
</dbReference>
<evidence type="ECO:0000256" key="2">
    <source>
        <dbReference type="ARBA" id="ARBA00001958"/>
    </source>
</evidence>
<feature type="active site" description="Proton acceptor" evidence="16">
    <location>
        <position position="99"/>
    </location>
</feature>
<evidence type="ECO:0000313" key="17">
    <source>
        <dbReference type="EMBL" id="APZ43720.1"/>
    </source>
</evidence>
<reference evidence="17 18" key="1">
    <citation type="submission" date="2017-01" db="EMBL/GenBank/DDBJ databases">
        <title>Draft sequence of Acidihalobacter ferrooxidans strain DSM 14175 (strain V8).</title>
        <authorList>
            <person name="Khaleque H.N."/>
            <person name="Ramsay J.P."/>
            <person name="Murphy R.J.T."/>
            <person name="Kaksonen A.H."/>
            <person name="Boxall N.J."/>
            <person name="Watkin E.L.J."/>
        </authorList>
    </citation>
    <scope>NUCLEOTIDE SEQUENCE [LARGE SCALE GENOMIC DNA]</scope>
    <source>
        <strain evidence="17 18">V8</strain>
    </source>
</reference>
<dbReference type="RefSeq" id="WP_076837356.1">
    <property type="nucleotide sequence ID" value="NZ_CP019434.1"/>
</dbReference>
<feature type="binding site" evidence="16">
    <location>
        <position position="90"/>
    </location>
    <ligand>
        <name>substrate</name>
    </ligand>
</feature>
<dbReference type="STRING" id="1765967.BW247_11985"/>
<evidence type="ECO:0000256" key="7">
    <source>
        <dbReference type="ARBA" id="ARBA00022490"/>
    </source>
</evidence>
<keyword evidence="9 16" id="KW-0547">Nucleotide-binding</keyword>
<keyword evidence="7 16" id="KW-0963">Cytoplasm</keyword>
<feature type="binding site" evidence="16">
    <location>
        <begin position="97"/>
        <end position="100"/>
    </location>
    <ligand>
        <name>substrate</name>
    </ligand>
</feature>
<name>A0A1P8UIR7_9GAMM</name>
<comment type="caution">
    <text evidence="16">Lacks conserved residue(s) required for the propagation of feature annotation.</text>
</comment>
<evidence type="ECO:0000256" key="4">
    <source>
        <dbReference type="ARBA" id="ARBA00005225"/>
    </source>
</evidence>
<dbReference type="KEGG" id="afy:BW247_11985"/>
<evidence type="ECO:0000256" key="6">
    <source>
        <dbReference type="ARBA" id="ARBA00012102"/>
    </source>
</evidence>
<dbReference type="EMBL" id="CP019434">
    <property type="protein sequence ID" value="APZ43720.1"/>
    <property type="molecule type" value="Genomic_DNA"/>
</dbReference>
<comment type="catalytic activity">
    <reaction evidence="1 16">
        <text>(R)-pantothenate + ATP = (R)-4'-phosphopantothenate + ADP + H(+)</text>
        <dbReference type="Rhea" id="RHEA:16373"/>
        <dbReference type="ChEBI" id="CHEBI:10986"/>
        <dbReference type="ChEBI" id="CHEBI:15378"/>
        <dbReference type="ChEBI" id="CHEBI:29032"/>
        <dbReference type="ChEBI" id="CHEBI:30616"/>
        <dbReference type="ChEBI" id="CHEBI:456216"/>
        <dbReference type="EC" id="2.7.1.33"/>
    </reaction>
</comment>
<dbReference type="PANTHER" id="PTHR34265:SF1">
    <property type="entry name" value="TYPE III PANTOTHENATE KINASE"/>
    <property type="match status" value="1"/>
</dbReference>
<evidence type="ECO:0000256" key="15">
    <source>
        <dbReference type="ARBA" id="ARBA00040883"/>
    </source>
</evidence>
<comment type="function">
    <text evidence="16">Catalyzes the phosphorylation of pantothenate (Pan), the first step in CoA biosynthesis.</text>
</comment>
<dbReference type="GO" id="GO:0005524">
    <property type="term" value="F:ATP binding"/>
    <property type="evidence" value="ECO:0007669"/>
    <property type="project" value="UniProtKB-UniRule"/>
</dbReference>
<dbReference type="InterPro" id="IPR004619">
    <property type="entry name" value="Type_III_PanK"/>
</dbReference>
<dbReference type="UniPathway" id="UPA00241">
    <property type="reaction ID" value="UER00352"/>
</dbReference>
<keyword evidence="11 16" id="KW-0067">ATP-binding</keyword>
<feature type="binding site" evidence="16">
    <location>
        <position position="176"/>
    </location>
    <ligand>
        <name>substrate</name>
    </ligand>
</feature>
<evidence type="ECO:0000256" key="12">
    <source>
        <dbReference type="ARBA" id="ARBA00022958"/>
    </source>
</evidence>
<accession>A0A1P8UIR7</accession>
<dbReference type="EC" id="2.7.1.33" evidence="6 16"/>
<evidence type="ECO:0000256" key="8">
    <source>
        <dbReference type="ARBA" id="ARBA00022679"/>
    </source>
</evidence>
<keyword evidence="13 16" id="KW-0173">Coenzyme A biosynthesis</keyword>
<dbReference type="SUPFAM" id="SSF53067">
    <property type="entry name" value="Actin-like ATPase domain"/>
    <property type="match status" value="2"/>
</dbReference>
<evidence type="ECO:0000256" key="14">
    <source>
        <dbReference type="ARBA" id="ARBA00038036"/>
    </source>
</evidence>
<feature type="binding site" evidence="16">
    <location>
        <position position="122"/>
    </location>
    <ligand>
        <name>ATP</name>
        <dbReference type="ChEBI" id="CHEBI:30616"/>
    </ligand>
</feature>
<dbReference type="PANTHER" id="PTHR34265">
    <property type="entry name" value="TYPE III PANTOTHENATE KINASE"/>
    <property type="match status" value="1"/>
</dbReference>
<proteinExistence type="inferred from homology"/>
<sequence length="240" mass="26362">MQLLVDIGNTRIKWGTSPGRGVVENHGSSSSIAEFINQLRFFARPDSIRICSVRHDNSLPCIIQEFSAMAWPDPEHVLLKNNLDKLRIAYKNPAHYGIDRFLALLSVCNTRQPPSIVISAGTAVTIDALDNRCVHKGGIILPGLRSMHTNLTSAAPVLLSEMGNIETHIGPWQRDTQDAVMAGLRYAWAGGVENVIMDMECDLGKADVVVTGGDGLLLTRCLKHDTTYEETLILRGLTYV</sequence>
<keyword evidence="8 16" id="KW-0808">Transferase</keyword>
<evidence type="ECO:0000256" key="13">
    <source>
        <dbReference type="ARBA" id="ARBA00022993"/>
    </source>
</evidence>
<evidence type="ECO:0000256" key="10">
    <source>
        <dbReference type="ARBA" id="ARBA00022777"/>
    </source>
</evidence>
<keyword evidence="18" id="KW-1185">Reference proteome</keyword>
<evidence type="ECO:0000256" key="11">
    <source>
        <dbReference type="ARBA" id="ARBA00022840"/>
    </source>
</evidence>
<evidence type="ECO:0000256" key="9">
    <source>
        <dbReference type="ARBA" id="ARBA00022741"/>
    </source>
</evidence>
<comment type="cofactor">
    <cofactor evidence="2">
        <name>K(+)</name>
        <dbReference type="ChEBI" id="CHEBI:29103"/>
    </cofactor>
</comment>
<comment type="similarity">
    <text evidence="14 16">Belongs to the type III pantothenate kinase family.</text>
</comment>
<dbReference type="Pfam" id="PF03309">
    <property type="entry name" value="Pan_kinase"/>
    <property type="match status" value="1"/>
</dbReference>
<evidence type="ECO:0000256" key="3">
    <source>
        <dbReference type="ARBA" id="ARBA00004496"/>
    </source>
</evidence>
<dbReference type="Gene3D" id="3.30.420.40">
    <property type="match status" value="2"/>
</dbReference>
<keyword evidence="10 16" id="KW-0418">Kinase</keyword>
<dbReference type="GO" id="GO:0015937">
    <property type="term" value="P:coenzyme A biosynthetic process"/>
    <property type="evidence" value="ECO:0007669"/>
    <property type="project" value="UniProtKB-UniRule"/>
</dbReference>
<gene>
    <name evidence="16" type="primary">coaX</name>
    <name evidence="17" type="ORF">BW247_11985</name>
</gene>
<comment type="cofactor">
    <cofactor evidence="16">
        <name>NH4(+)</name>
        <dbReference type="ChEBI" id="CHEBI:28938"/>
    </cofactor>
    <cofactor evidence="16">
        <name>K(+)</name>
        <dbReference type="ChEBI" id="CHEBI:29103"/>
    </cofactor>
    <text evidence="16">A monovalent cation. Ammonium or potassium.</text>
</comment>
<protein>
    <recommendedName>
        <fullName evidence="15 16">Type III pantothenate kinase</fullName>
        <ecNumber evidence="6 16">2.7.1.33</ecNumber>
    </recommendedName>
    <alternativeName>
        <fullName evidence="16">PanK-III</fullName>
    </alternativeName>
    <alternativeName>
        <fullName evidence="16">Pantothenic acid kinase</fullName>
    </alternativeName>
</protein>
<organism evidence="17 18">
    <name type="scientific">Acidihalobacter ferrooxydans</name>
    <dbReference type="NCBI Taxonomy" id="1765967"/>
    <lineage>
        <taxon>Bacteria</taxon>
        <taxon>Pseudomonadati</taxon>
        <taxon>Pseudomonadota</taxon>
        <taxon>Gammaproteobacteria</taxon>
        <taxon>Chromatiales</taxon>
        <taxon>Ectothiorhodospiraceae</taxon>
        <taxon>Acidihalobacter</taxon>
    </lineage>
</organism>
<evidence type="ECO:0000256" key="16">
    <source>
        <dbReference type="HAMAP-Rule" id="MF_01274"/>
    </source>
</evidence>
<comment type="pathway">
    <text evidence="4 16">Cofactor biosynthesis; coenzyme A biosynthesis; CoA from (R)-pantothenate: step 1/5.</text>
</comment>
<dbReference type="NCBIfam" id="TIGR00671">
    <property type="entry name" value="baf"/>
    <property type="match status" value="1"/>
</dbReference>